<evidence type="ECO:0000313" key="3">
    <source>
        <dbReference type="Proteomes" id="UP000615446"/>
    </source>
</evidence>
<proteinExistence type="predicted"/>
<dbReference type="EMBL" id="BLAL01000028">
    <property type="protein sequence ID" value="GES77087.1"/>
    <property type="molecule type" value="Genomic_DNA"/>
</dbReference>
<dbReference type="Proteomes" id="UP000615446">
    <property type="component" value="Unassembled WGS sequence"/>
</dbReference>
<evidence type="ECO:0000313" key="2">
    <source>
        <dbReference type="EMBL" id="GES77087.1"/>
    </source>
</evidence>
<comment type="caution">
    <text evidence="2">The sequence shown here is derived from an EMBL/GenBank/DDBJ whole genome shotgun (WGS) entry which is preliminary data.</text>
</comment>
<dbReference type="AlphaFoldDB" id="A0A8H3L1A7"/>
<gene>
    <name evidence="2" type="ORF">RCL2_000447300</name>
</gene>
<keyword evidence="1" id="KW-0812">Transmembrane</keyword>
<feature type="transmembrane region" description="Helical" evidence="1">
    <location>
        <begin position="52"/>
        <end position="68"/>
    </location>
</feature>
<feature type="transmembrane region" description="Helical" evidence="1">
    <location>
        <begin position="74"/>
        <end position="92"/>
    </location>
</feature>
<evidence type="ECO:0000256" key="1">
    <source>
        <dbReference type="SAM" id="Phobius"/>
    </source>
</evidence>
<feature type="transmembrane region" description="Helical" evidence="1">
    <location>
        <begin position="20"/>
        <end position="40"/>
    </location>
</feature>
<accession>A0A8H3L1A7</accession>
<name>A0A8H3L1A7_9GLOM</name>
<keyword evidence="1" id="KW-1133">Transmembrane helix</keyword>
<dbReference type="OrthoDB" id="10302936at2759"/>
<organism evidence="2 3">
    <name type="scientific">Rhizophagus clarus</name>
    <dbReference type="NCBI Taxonomy" id="94130"/>
    <lineage>
        <taxon>Eukaryota</taxon>
        <taxon>Fungi</taxon>
        <taxon>Fungi incertae sedis</taxon>
        <taxon>Mucoromycota</taxon>
        <taxon>Glomeromycotina</taxon>
        <taxon>Glomeromycetes</taxon>
        <taxon>Glomerales</taxon>
        <taxon>Glomeraceae</taxon>
        <taxon>Rhizophagus</taxon>
    </lineage>
</organism>
<protein>
    <submittedName>
        <fullName evidence="2">Uncharacterized protein</fullName>
    </submittedName>
</protein>
<sequence>MNLLNEFVKLKFITEGSFDSLIFLFYVPIFVIIWIFYLASYYRNRWDRTYDLFLYFSPTHISIVHLFLLELCDFSKPVLHTFYIILIIMLLIQNKHADLFWRMEYGLESLTIWFYFMLIYISLLCMISFEVSLERLNLI</sequence>
<reference evidence="2" key="1">
    <citation type="submission" date="2019-10" db="EMBL/GenBank/DDBJ databases">
        <title>Conservation and host-specific expression of non-tandemly repeated heterogenous ribosome RNA gene in arbuscular mycorrhizal fungi.</title>
        <authorList>
            <person name="Maeda T."/>
            <person name="Kobayashi Y."/>
            <person name="Nakagawa T."/>
            <person name="Ezawa T."/>
            <person name="Yamaguchi K."/>
            <person name="Bino T."/>
            <person name="Nishimoto Y."/>
            <person name="Shigenobu S."/>
            <person name="Kawaguchi M."/>
        </authorList>
    </citation>
    <scope>NUCLEOTIDE SEQUENCE</scope>
    <source>
        <strain evidence="2">HR1</strain>
    </source>
</reference>
<keyword evidence="1" id="KW-0472">Membrane</keyword>
<feature type="transmembrane region" description="Helical" evidence="1">
    <location>
        <begin position="112"/>
        <end position="129"/>
    </location>
</feature>